<sequence length="306" mass="34495">MRVRRPVPTKLRTANVRARTKMKARRLILVDGSSIESSVVASQGRLTSAEWAELEADVAGTEEKEPSERGLWSSKWRRSAALEGDAPNDVEEMETEKEEEFLRQNSGPSFEAVVGVVTVIAEQVESLTADRAAAKASLEEKKKQLQESESKCVALQRRLTKQTKLRKFSEKDCESLRTDIETTRRATVDLRDRLEESRMAFNEESRQVDKLTAELAKRYEIETKKWLQLRDLECQVTAMIACSVGGQRQLARKLDVFLFGLDETKENLELELTAILCRLGLERISEGVVTAGYDGVVSVCSSRHSK</sequence>
<dbReference type="EMBL" id="LVLJ01003268">
    <property type="protein sequence ID" value="OAE22177.1"/>
    <property type="molecule type" value="Genomic_DNA"/>
</dbReference>
<proteinExistence type="predicted"/>
<evidence type="ECO:0000313" key="3">
    <source>
        <dbReference type="Proteomes" id="UP000077202"/>
    </source>
</evidence>
<feature type="coiled-coil region" evidence="1">
    <location>
        <begin position="124"/>
        <end position="158"/>
    </location>
</feature>
<organism evidence="2 3">
    <name type="scientific">Marchantia polymorpha subsp. ruderalis</name>
    <dbReference type="NCBI Taxonomy" id="1480154"/>
    <lineage>
        <taxon>Eukaryota</taxon>
        <taxon>Viridiplantae</taxon>
        <taxon>Streptophyta</taxon>
        <taxon>Embryophyta</taxon>
        <taxon>Marchantiophyta</taxon>
        <taxon>Marchantiopsida</taxon>
        <taxon>Marchantiidae</taxon>
        <taxon>Marchantiales</taxon>
        <taxon>Marchantiaceae</taxon>
        <taxon>Marchantia</taxon>
    </lineage>
</organism>
<comment type="caution">
    <text evidence="2">The sequence shown here is derived from an EMBL/GenBank/DDBJ whole genome shotgun (WGS) entry which is preliminary data.</text>
</comment>
<evidence type="ECO:0000256" key="1">
    <source>
        <dbReference type="SAM" id="Coils"/>
    </source>
</evidence>
<keyword evidence="1" id="KW-0175">Coiled coil</keyword>
<gene>
    <name evidence="2" type="ORF">AXG93_3271s1200</name>
</gene>
<name>A0A176VNH0_MARPO</name>
<accession>A0A176VNH0</accession>
<evidence type="ECO:0000313" key="2">
    <source>
        <dbReference type="EMBL" id="OAE22177.1"/>
    </source>
</evidence>
<protein>
    <submittedName>
        <fullName evidence="2">Uncharacterized protein</fullName>
    </submittedName>
</protein>
<dbReference type="Proteomes" id="UP000077202">
    <property type="component" value="Unassembled WGS sequence"/>
</dbReference>
<keyword evidence="3" id="KW-1185">Reference proteome</keyword>
<dbReference type="AlphaFoldDB" id="A0A176VNH0"/>
<reference evidence="2" key="1">
    <citation type="submission" date="2016-03" db="EMBL/GenBank/DDBJ databases">
        <title>Mechanisms controlling the formation of the plant cell surface in tip-growing cells are functionally conserved among land plants.</title>
        <authorList>
            <person name="Honkanen S."/>
            <person name="Jones V.A."/>
            <person name="Morieri G."/>
            <person name="Champion C."/>
            <person name="Hetherington A.J."/>
            <person name="Kelly S."/>
            <person name="Saint-Marcoux D."/>
            <person name="Proust H."/>
            <person name="Prescott H."/>
            <person name="Dolan L."/>
        </authorList>
    </citation>
    <scope>NUCLEOTIDE SEQUENCE [LARGE SCALE GENOMIC DNA]</scope>
    <source>
        <tissue evidence="2">Whole gametophyte</tissue>
    </source>
</reference>